<dbReference type="AlphaFoldDB" id="A0A5B8U3W5"/>
<dbReference type="RefSeq" id="WP_146918287.1">
    <property type="nucleotide sequence ID" value="NZ_CP042430.1"/>
</dbReference>
<dbReference type="OrthoDB" id="3424160at2"/>
<dbReference type="InterPro" id="IPR013785">
    <property type="entry name" value="Aldolase_TIM"/>
</dbReference>
<dbReference type="KEGG" id="bsol:FSW04_08560"/>
<dbReference type="PANTHER" id="PTHR37418:SF1">
    <property type="entry name" value="3-KETO-5-AMINOHEXANOATE CLEAVAGE PROTEIN"/>
    <property type="match status" value="1"/>
</dbReference>
<dbReference type="PANTHER" id="PTHR37418">
    <property type="entry name" value="3-KETO-5-AMINOHEXANOATE CLEAVAGE ENZYME-RELATED"/>
    <property type="match status" value="1"/>
</dbReference>
<keyword evidence="2" id="KW-1185">Reference proteome</keyword>
<organism evidence="1 2">
    <name type="scientific">Baekduia soli</name>
    <dbReference type="NCBI Taxonomy" id="496014"/>
    <lineage>
        <taxon>Bacteria</taxon>
        <taxon>Bacillati</taxon>
        <taxon>Actinomycetota</taxon>
        <taxon>Thermoleophilia</taxon>
        <taxon>Solirubrobacterales</taxon>
        <taxon>Baekduiaceae</taxon>
        <taxon>Baekduia</taxon>
    </lineage>
</organism>
<dbReference type="Gene3D" id="3.20.20.70">
    <property type="entry name" value="Aldolase class I"/>
    <property type="match status" value="2"/>
</dbReference>
<evidence type="ECO:0000313" key="1">
    <source>
        <dbReference type="EMBL" id="QEC47621.1"/>
    </source>
</evidence>
<evidence type="ECO:0008006" key="3">
    <source>
        <dbReference type="Google" id="ProtNLM"/>
    </source>
</evidence>
<dbReference type="EMBL" id="CP042430">
    <property type="protein sequence ID" value="QEC47621.1"/>
    <property type="molecule type" value="Genomic_DNA"/>
</dbReference>
<sequence length="237" mass="24205">MLLQAALNGDRTRAEHLAVPLTAADLARDAAACVAEGAGAIHLHPRDRRGEESLRATVVDAVVAEVREACRVPVGVSTGAWIEPDLDRRVSLVRAWRAPDYASVNVSEPGAPRIMEALLAAGVGIEAGVWSVPDAQRLADSGYADRVTRVLVEPVDAPAATAVATVAAIHDALDALGIGAPRLQHGDGAAAWVLIADAVARGIDTRVGLEDTVNAPDGVRAAGNAALVAAARALGAG</sequence>
<dbReference type="Proteomes" id="UP000321805">
    <property type="component" value="Chromosome"/>
</dbReference>
<protein>
    <recommendedName>
        <fullName evidence="3">3-keto-5-aminohexanoate cleavage protein</fullName>
    </recommendedName>
</protein>
<gene>
    <name evidence="1" type="ORF">FSW04_08560</name>
</gene>
<dbReference type="GO" id="GO:0043720">
    <property type="term" value="F:3-keto-5-aminohexanoate cleavage activity"/>
    <property type="evidence" value="ECO:0007669"/>
    <property type="project" value="InterPro"/>
</dbReference>
<accession>A0A5B8U3W5</accession>
<name>A0A5B8U3W5_9ACTN</name>
<dbReference type="Pfam" id="PF05853">
    <property type="entry name" value="BKACE"/>
    <property type="match status" value="1"/>
</dbReference>
<proteinExistence type="predicted"/>
<evidence type="ECO:0000313" key="2">
    <source>
        <dbReference type="Proteomes" id="UP000321805"/>
    </source>
</evidence>
<reference evidence="1 2" key="1">
    <citation type="journal article" date="2018" name="J. Microbiol.">
        <title>Baekduia soli gen. nov., sp. nov., a novel bacterium isolated from the soil of Baekdu Mountain and proposal of a novel family name, Baekduiaceae fam. nov.</title>
        <authorList>
            <person name="An D.S."/>
            <person name="Siddiqi M.Z."/>
            <person name="Kim K.H."/>
            <person name="Yu H.S."/>
            <person name="Im W.T."/>
        </authorList>
    </citation>
    <scope>NUCLEOTIDE SEQUENCE [LARGE SCALE GENOMIC DNA]</scope>
    <source>
        <strain evidence="1 2">BR7-21</strain>
    </source>
</reference>
<dbReference type="InterPro" id="IPR008567">
    <property type="entry name" value="BKACE"/>
</dbReference>